<proteinExistence type="predicted"/>
<comment type="caution">
    <text evidence="1">The sequence shown here is derived from an EMBL/GenBank/DDBJ whole genome shotgun (WGS) entry which is preliminary data.</text>
</comment>
<protein>
    <submittedName>
        <fullName evidence="1">Uncharacterized protein</fullName>
    </submittedName>
</protein>
<dbReference type="Proteomes" id="UP000728968">
    <property type="component" value="Unassembled WGS sequence"/>
</dbReference>
<organism evidence="1 2">
    <name type="scientific">Fusobacterium mortiferum</name>
    <dbReference type="NCBI Taxonomy" id="850"/>
    <lineage>
        <taxon>Bacteria</taxon>
        <taxon>Fusobacteriati</taxon>
        <taxon>Fusobacteriota</taxon>
        <taxon>Fusobacteriia</taxon>
        <taxon>Fusobacteriales</taxon>
        <taxon>Fusobacteriaceae</taxon>
        <taxon>Fusobacterium</taxon>
    </lineage>
</organism>
<sequence>MEKIIQDLIKKILELSQKNIIKKWKLGTSYNGKLKLEFSGEIFDKAGKMSLDFNYDMLIDEDAENILKEKISKIVEDAENYFKAEEL</sequence>
<name>A0ABS2G5S2_FUSMR</name>
<dbReference type="RefSeq" id="WP_204716600.1">
    <property type="nucleotide sequence ID" value="NZ_JACJLT010000131.1"/>
</dbReference>
<keyword evidence="2" id="KW-1185">Reference proteome</keyword>
<evidence type="ECO:0000313" key="1">
    <source>
        <dbReference type="EMBL" id="MBM6875937.1"/>
    </source>
</evidence>
<gene>
    <name evidence="1" type="ORF">H6A04_09795</name>
</gene>
<dbReference type="EMBL" id="JACJLT010000131">
    <property type="protein sequence ID" value="MBM6875937.1"/>
    <property type="molecule type" value="Genomic_DNA"/>
</dbReference>
<accession>A0ABS2G5S2</accession>
<evidence type="ECO:0000313" key="2">
    <source>
        <dbReference type="Proteomes" id="UP000728968"/>
    </source>
</evidence>
<reference evidence="1 2" key="1">
    <citation type="journal article" date="2021" name="Sci. Rep.">
        <title>The distribution of antibiotic resistance genes in chicken gut microbiota commensals.</title>
        <authorList>
            <person name="Juricova H."/>
            <person name="Matiasovicova J."/>
            <person name="Kubasova T."/>
            <person name="Cejkova D."/>
            <person name="Rychlik I."/>
        </authorList>
    </citation>
    <scope>NUCLEOTIDE SEQUENCE [LARGE SCALE GENOMIC DNA]</scope>
    <source>
        <strain evidence="1 2">An425</strain>
    </source>
</reference>